<feature type="region of interest" description="Disordered" evidence="2">
    <location>
        <begin position="212"/>
        <end position="362"/>
    </location>
</feature>
<organism evidence="4 5">
    <name type="scientific">Marasmius tenuissimus</name>
    <dbReference type="NCBI Taxonomy" id="585030"/>
    <lineage>
        <taxon>Eukaryota</taxon>
        <taxon>Fungi</taxon>
        <taxon>Dikarya</taxon>
        <taxon>Basidiomycota</taxon>
        <taxon>Agaricomycotina</taxon>
        <taxon>Agaricomycetes</taxon>
        <taxon>Agaricomycetidae</taxon>
        <taxon>Agaricales</taxon>
        <taxon>Marasmiineae</taxon>
        <taxon>Marasmiaceae</taxon>
        <taxon>Marasmius</taxon>
    </lineage>
</organism>
<dbReference type="SUPFAM" id="SSF101233">
    <property type="entry name" value="PWI domain"/>
    <property type="match status" value="1"/>
</dbReference>
<feature type="compositionally biased region" description="Basic and acidic residues" evidence="2">
    <location>
        <begin position="333"/>
        <end position="347"/>
    </location>
</feature>
<accession>A0ABR3A364</accession>
<dbReference type="SMART" id="SM00311">
    <property type="entry name" value="PWI"/>
    <property type="match status" value="1"/>
</dbReference>
<dbReference type="PANTHER" id="PTHR23148">
    <property type="entry name" value="SERINE/ARGININE REGULATED NUCLEAR MATRIX PROTEIN"/>
    <property type="match status" value="1"/>
</dbReference>
<feature type="domain" description="PWI" evidence="3">
    <location>
        <begin position="1"/>
        <end position="101"/>
    </location>
</feature>
<reference evidence="4 5" key="1">
    <citation type="submission" date="2024-05" db="EMBL/GenBank/DDBJ databases">
        <title>A draft genome resource for the thread blight pathogen Marasmius tenuissimus strain MS-2.</title>
        <authorList>
            <person name="Yulfo-Soto G.E."/>
            <person name="Baruah I.K."/>
            <person name="Amoako-Attah I."/>
            <person name="Bukari Y."/>
            <person name="Meinhardt L.W."/>
            <person name="Bailey B.A."/>
            <person name="Cohen S.P."/>
        </authorList>
    </citation>
    <scope>NUCLEOTIDE SEQUENCE [LARGE SCALE GENOMIC DNA]</scope>
    <source>
        <strain evidence="4 5">MS-2</strain>
    </source>
</reference>
<dbReference type="Gene3D" id="1.20.1390.10">
    <property type="entry name" value="PWI domain"/>
    <property type="match status" value="1"/>
</dbReference>
<dbReference type="InterPro" id="IPR002483">
    <property type="entry name" value="PWI_dom"/>
</dbReference>
<sequence>MKFPPEFDKKVDMRKVNLNVIRPWIAKKVVELVGFEDEVVVEYAMGLLEDKSQSFPDPKKMQINLTGFLTKDTPAFMSALWTLLLEAQSDITGVPRTFVEEKKEELRKARIATETETEAVVAVEEGGVEVEAEEDMMTTGVVVAATTGPPKDVKIAYTTQAVTDPTVKRRLSFTTSQKIPLTTEKVSATQKTFAYAFHVTSGFSQTTTFSINTQEQANSSRSRSPGRSYGGKRRRSVTPPRRGKRSETASRSPPPHRNRSHSHSRREDGVRRRRSPSSTAESTRPPREDRMDVDAEGDSGKSELKIKGQADAEKKKSRWGEEPQPEQPGMSKTELEKRENELKEKALRNKVVRTRKNTVDQS</sequence>
<dbReference type="InterPro" id="IPR036483">
    <property type="entry name" value="PWI_dom_sf"/>
</dbReference>
<proteinExistence type="predicted"/>
<dbReference type="PROSITE" id="PS51025">
    <property type="entry name" value="PWI"/>
    <property type="match status" value="1"/>
</dbReference>
<comment type="caution">
    <text evidence="4">The sequence shown here is derived from an EMBL/GenBank/DDBJ whole genome shotgun (WGS) entry which is preliminary data.</text>
</comment>
<feature type="compositionally biased region" description="Basic residues" evidence="2">
    <location>
        <begin position="230"/>
        <end position="244"/>
    </location>
</feature>
<dbReference type="EMBL" id="JBBXMP010000025">
    <property type="protein sequence ID" value="KAL0067473.1"/>
    <property type="molecule type" value="Genomic_DNA"/>
</dbReference>
<evidence type="ECO:0000256" key="2">
    <source>
        <dbReference type="SAM" id="MobiDB-lite"/>
    </source>
</evidence>
<keyword evidence="1" id="KW-0507">mRNA processing</keyword>
<dbReference type="Proteomes" id="UP001437256">
    <property type="component" value="Unassembled WGS sequence"/>
</dbReference>
<dbReference type="InterPro" id="IPR052225">
    <property type="entry name" value="Ser/Arg_repetitive_matrix"/>
</dbReference>
<dbReference type="Pfam" id="PF01480">
    <property type="entry name" value="PWI"/>
    <property type="match status" value="1"/>
</dbReference>
<feature type="compositionally biased region" description="Basic residues" evidence="2">
    <location>
        <begin position="254"/>
        <end position="264"/>
    </location>
</feature>
<dbReference type="PANTHER" id="PTHR23148:SF0">
    <property type="entry name" value="SERINE_ARGININE REPETITIVE MATRIX PROTEIN 1"/>
    <property type="match status" value="1"/>
</dbReference>
<feature type="compositionally biased region" description="Basic and acidic residues" evidence="2">
    <location>
        <begin position="284"/>
        <end position="321"/>
    </location>
</feature>
<protein>
    <recommendedName>
        <fullName evidence="3">PWI domain-containing protein</fullName>
    </recommendedName>
</protein>
<name>A0ABR3A364_9AGAR</name>
<evidence type="ECO:0000259" key="3">
    <source>
        <dbReference type="PROSITE" id="PS51025"/>
    </source>
</evidence>
<evidence type="ECO:0000256" key="1">
    <source>
        <dbReference type="ARBA" id="ARBA00022664"/>
    </source>
</evidence>
<gene>
    <name evidence="4" type="ORF">AAF712_005461</name>
</gene>
<evidence type="ECO:0000313" key="4">
    <source>
        <dbReference type="EMBL" id="KAL0067473.1"/>
    </source>
</evidence>
<keyword evidence="5" id="KW-1185">Reference proteome</keyword>
<evidence type="ECO:0000313" key="5">
    <source>
        <dbReference type="Proteomes" id="UP001437256"/>
    </source>
</evidence>